<feature type="region of interest" description="Disordered" evidence="1">
    <location>
        <begin position="65"/>
        <end position="137"/>
    </location>
</feature>
<feature type="region of interest" description="Disordered" evidence="1">
    <location>
        <begin position="153"/>
        <end position="202"/>
    </location>
</feature>
<accession>A0A9Q8ZCZ0</accession>
<dbReference type="Pfam" id="PF00226">
    <property type="entry name" value="DnaJ"/>
    <property type="match status" value="1"/>
</dbReference>
<dbReference type="Gene3D" id="1.10.287.110">
    <property type="entry name" value="DnaJ domain"/>
    <property type="match status" value="1"/>
</dbReference>
<dbReference type="PROSITE" id="PS50076">
    <property type="entry name" value="DNAJ_2"/>
    <property type="match status" value="1"/>
</dbReference>
<evidence type="ECO:0000256" key="1">
    <source>
        <dbReference type="SAM" id="MobiDB-lite"/>
    </source>
</evidence>
<gene>
    <name evidence="3" type="ORF">yc1106_06719</name>
</gene>
<dbReference type="CDD" id="cd06257">
    <property type="entry name" value="DnaJ"/>
    <property type="match status" value="1"/>
</dbReference>
<dbReference type="VEuPathDB" id="FungiDB:yc1106_06719"/>
<dbReference type="EMBL" id="CP089278">
    <property type="protein sequence ID" value="USP79445.1"/>
    <property type="molecule type" value="Genomic_DNA"/>
</dbReference>
<dbReference type="SUPFAM" id="SSF46565">
    <property type="entry name" value="Chaperone J-domain"/>
    <property type="match status" value="1"/>
</dbReference>
<dbReference type="SMART" id="SM00271">
    <property type="entry name" value="DnaJ"/>
    <property type="match status" value="1"/>
</dbReference>
<evidence type="ECO:0000313" key="4">
    <source>
        <dbReference type="Proteomes" id="UP001056012"/>
    </source>
</evidence>
<sequence length="281" mass="31425">MINFDDEYFLALAINTPLPESDNADLEVSFNCVLAAPRRSSPRPSLMVEIPAPSTPVVKRTLFAAKGTPSSQSKGRKKRKAEFAIFMDPEEQLPTPFTATPKRPKMSTPRTPLADRGSSTPVSSPRPLDTTFSFSSEDPNWENWENYIPWHQRPQFDAPHSSPLNPTTPSAGTPPPSQSPPPPSHDRRPARPRRNNPLVTPPVDMTLYNMLDLVDWHAAAEVIHSAYRHKARTIHPDHASTPEERLVATEAMQRLNAAKEVLLDNRARTIYHRTGVLPWAV</sequence>
<dbReference type="InterPro" id="IPR036869">
    <property type="entry name" value="J_dom_sf"/>
</dbReference>
<keyword evidence="4" id="KW-1185">Reference proteome</keyword>
<organism evidence="3 4">
    <name type="scientific">Curvularia clavata</name>
    <dbReference type="NCBI Taxonomy" id="95742"/>
    <lineage>
        <taxon>Eukaryota</taxon>
        <taxon>Fungi</taxon>
        <taxon>Dikarya</taxon>
        <taxon>Ascomycota</taxon>
        <taxon>Pezizomycotina</taxon>
        <taxon>Dothideomycetes</taxon>
        <taxon>Pleosporomycetidae</taxon>
        <taxon>Pleosporales</taxon>
        <taxon>Pleosporineae</taxon>
        <taxon>Pleosporaceae</taxon>
        <taxon>Curvularia</taxon>
    </lineage>
</organism>
<feature type="compositionally biased region" description="Pro residues" evidence="1">
    <location>
        <begin position="172"/>
        <end position="183"/>
    </location>
</feature>
<dbReference type="OrthoDB" id="10250354at2759"/>
<evidence type="ECO:0000259" key="2">
    <source>
        <dbReference type="PROSITE" id="PS50076"/>
    </source>
</evidence>
<protein>
    <recommendedName>
        <fullName evidence="2">J domain-containing protein</fullName>
    </recommendedName>
</protein>
<proteinExistence type="predicted"/>
<reference evidence="3" key="1">
    <citation type="submission" date="2021-12" db="EMBL/GenBank/DDBJ databases">
        <title>Curvularia clavata genome.</title>
        <authorList>
            <person name="Cao Y."/>
        </authorList>
    </citation>
    <scope>NUCLEOTIDE SEQUENCE</scope>
    <source>
        <strain evidence="3">Yc1106</strain>
    </source>
</reference>
<feature type="domain" description="J" evidence="2">
    <location>
        <begin position="206"/>
        <end position="275"/>
    </location>
</feature>
<evidence type="ECO:0000313" key="3">
    <source>
        <dbReference type="EMBL" id="USP79445.1"/>
    </source>
</evidence>
<name>A0A9Q8ZCZ0_CURCL</name>
<dbReference type="Proteomes" id="UP001056012">
    <property type="component" value="Chromosome 5"/>
</dbReference>
<dbReference type="AlphaFoldDB" id="A0A9Q8ZCZ0"/>
<dbReference type="InterPro" id="IPR001623">
    <property type="entry name" value="DnaJ_domain"/>
</dbReference>